<dbReference type="Gene3D" id="2.30.290.10">
    <property type="entry name" value="BH3618-like"/>
    <property type="match status" value="1"/>
</dbReference>
<dbReference type="HAMAP" id="MF_01185">
    <property type="entry name" value="FliW"/>
    <property type="match status" value="1"/>
</dbReference>
<accession>A0A3N0CC65</accession>
<comment type="caution">
    <text evidence="5">The sequence shown here is derived from an EMBL/GenBank/DDBJ whole genome shotgun (WGS) entry which is preliminary data.</text>
</comment>
<keyword evidence="2 4" id="KW-1005">Bacterial flagellum biogenesis</keyword>
<dbReference type="Proteomes" id="UP000267128">
    <property type="component" value="Unassembled WGS sequence"/>
</dbReference>
<keyword evidence="1 4" id="KW-0963">Cytoplasm</keyword>
<evidence type="ECO:0000313" key="6">
    <source>
        <dbReference type="Proteomes" id="UP000267128"/>
    </source>
</evidence>
<dbReference type="AlphaFoldDB" id="A0A3N0CC65"/>
<keyword evidence="3 4" id="KW-0810">Translation regulation</keyword>
<comment type="function">
    <text evidence="4">Acts as an anti-CsrA protein, binds CsrA and prevents it from repressing translation of its target genes, one of which is flagellin. Binds to flagellin and participates in the assembly of the flagellum.</text>
</comment>
<sequence length="132" mass="14006">MTATMTEIPVIDLVHPLPGFPDQRRFALVALDEDGVLCQLRSLDDPSLRFLVVPPSAFFPEYAPEVSDEVVADLEIASAEDVIVLLVLNAGDSLGSTTANLLAPVLVNTATRRASQVILDDPSLSIAAPLVA</sequence>
<dbReference type="RefSeq" id="WP_123228761.1">
    <property type="nucleotide sequence ID" value="NZ_RJSE01000008.1"/>
</dbReference>
<dbReference type="InterPro" id="IPR003775">
    <property type="entry name" value="Flagellar_assembly_factor_FliW"/>
</dbReference>
<dbReference type="GO" id="GO:0006417">
    <property type="term" value="P:regulation of translation"/>
    <property type="evidence" value="ECO:0007669"/>
    <property type="project" value="UniProtKB-KW"/>
</dbReference>
<evidence type="ECO:0000256" key="2">
    <source>
        <dbReference type="ARBA" id="ARBA00022795"/>
    </source>
</evidence>
<keyword evidence="5" id="KW-0969">Cilium</keyword>
<evidence type="ECO:0000256" key="3">
    <source>
        <dbReference type="ARBA" id="ARBA00022845"/>
    </source>
</evidence>
<dbReference type="EMBL" id="RJSE01000008">
    <property type="protein sequence ID" value="RNL61045.1"/>
    <property type="molecule type" value="Genomic_DNA"/>
</dbReference>
<dbReference type="SUPFAM" id="SSF141457">
    <property type="entry name" value="BH3618-like"/>
    <property type="match status" value="1"/>
</dbReference>
<dbReference type="Pfam" id="PF02623">
    <property type="entry name" value="FliW"/>
    <property type="match status" value="1"/>
</dbReference>
<evidence type="ECO:0000256" key="1">
    <source>
        <dbReference type="ARBA" id="ARBA00022490"/>
    </source>
</evidence>
<keyword evidence="5" id="KW-0282">Flagellum</keyword>
<dbReference type="GO" id="GO:0005737">
    <property type="term" value="C:cytoplasm"/>
    <property type="evidence" value="ECO:0007669"/>
    <property type="project" value="UniProtKB-SubCell"/>
</dbReference>
<keyword evidence="5" id="KW-0966">Cell projection</keyword>
<dbReference type="GO" id="GO:0044780">
    <property type="term" value="P:bacterial-type flagellum assembly"/>
    <property type="evidence" value="ECO:0007669"/>
    <property type="project" value="UniProtKB-UniRule"/>
</dbReference>
<reference evidence="5 6" key="1">
    <citation type="submission" date="2018-11" db="EMBL/GenBank/DDBJ databases">
        <authorList>
            <person name="Li F."/>
        </authorList>
    </citation>
    <scope>NUCLEOTIDE SEQUENCE [LARGE SCALE GENOMIC DNA]</scope>
    <source>
        <strain evidence="5 6">Gsoil 097</strain>
    </source>
</reference>
<keyword evidence="4" id="KW-0143">Chaperone</keyword>
<organism evidence="5 6">
    <name type="scientific">Nocardioides marmoriginsengisoli</name>
    <dbReference type="NCBI Taxonomy" id="661483"/>
    <lineage>
        <taxon>Bacteria</taxon>
        <taxon>Bacillati</taxon>
        <taxon>Actinomycetota</taxon>
        <taxon>Actinomycetes</taxon>
        <taxon>Propionibacteriales</taxon>
        <taxon>Nocardioidaceae</taxon>
        <taxon>Nocardioides</taxon>
    </lineage>
</organism>
<dbReference type="PANTHER" id="PTHR39190:SF1">
    <property type="entry name" value="FLAGELLAR ASSEMBLY FACTOR FLIW"/>
    <property type="match status" value="1"/>
</dbReference>
<keyword evidence="6" id="KW-1185">Reference proteome</keyword>
<comment type="subunit">
    <text evidence="4">Interacts with translational regulator CsrA and flagellin(s).</text>
</comment>
<dbReference type="OrthoDB" id="3268119at2"/>
<comment type="subcellular location">
    <subcellularLocation>
        <location evidence="4">Cytoplasm</location>
    </subcellularLocation>
</comment>
<dbReference type="PANTHER" id="PTHR39190">
    <property type="entry name" value="FLAGELLAR ASSEMBLY FACTOR FLIW"/>
    <property type="match status" value="1"/>
</dbReference>
<evidence type="ECO:0000313" key="5">
    <source>
        <dbReference type="EMBL" id="RNL61045.1"/>
    </source>
</evidence>
<dbReference type="InterPro" id="IPR024046">
    <property type="entry name" value="Flagellar_assmbl_FliW_dom_sf"/>
</dbReference>
<protein>
    <recommendedName>
        <fullName evidence="4">Flagellar assembly factor FliW</fullName>
    </recommendedName>
</protein>
<comment type="similarity">
    <text evidence="4">Belongs to the FliW family.</text>
</comment>
<gene>
    <name evidence="4" type="primary">fliW</name>
    <name evidence="5" type="ORF">EFK50_16810</name>
</gene>
<name>A0A3N0CC65_9ACTN</name>
<evidence type="ECO:0000256" key="4">
    <source>
        <dbReference type="HAMAP-Rule" id="MF_01185"/>
    </source>
</evidence>
<proteinExistence type="inferred from homology"/>